<protein>
    <submittedName>
        <fullName evidence="2">Uncharacterized protein</fullName>
    </submittedName>
</protein>
<accession>A0A0X3NFP5</accession>
<name>A0A0X3NFP5_SCHSO</name>
<feature type="non-terminal residue" evidence="2">
    <location>
        <position position="338"/>
    </location>
</feature>
<proteinExistence type="predicted"/>
<sequence>MSGTPPPRRVANSPLYNFIRASSLLEPLAEASRQDSGFSSCPGISDRNTPQLLNDAFSAPQSGHAQHPKPTVPLSMTADGLRLNRMPGSDCLDVDLADTMLVDQLSELDTRPRPHTPGGGCYYPGRRFRPLEPADTTNPLDVLDGLEDDENQSIARSPLVRFDDNSGDDGNGVQFRFFGSEFIPSSPSSTPAFLNVRSNPTSSSRLVASSPLYCRFSSTPTGYRTLSRQAYAFRPCSAPLNDSSPLEEVEEDTDEDELNASAAIMYGQTSGGPLCSCSGAPQPPLLSGPSSNADTVGSAFVVSSLQPKFADPRRPHRSIATQTSEEHHCYPAAAAASS</sequence>
<reference evidence="2" key="1">
    <citation type="submission" date="2016-01" db="EMBL/GenBank/DDBJ databases">
        <title>Reference transcriptome for the parasite Schistocephalus solidus: insights into the molecular evolution of parasitism.</title>
        <authorList>
            <person name="Hebert F.O."/>
            <person name="Grambauer S."/>
            <person name="Barber I."/>
            <person name="Landry C.R."/>
            <person name="Aubin-Horth N."/>
        </authorList>
    </citation>
    <scope>NUCLEOTIDE SEQUENCE</scope>
</reference>
<feature type="region of interest" description="Disordered" evidence="1">
    <location>
        <begin position="29"/>
        <end position="71"/>
    </location>
</feature>
<organism evidence="2">
    <name type="scientific">Schistocephalus solidus</name>
    <name type="common">Tapeworm</name>
    <dbReference type="NCBI Taxonomy" id="70667"/>
    <lineage>
        <taxon>Eukaryota</taxon>
        <taxon>Metazoa</taxon>
        <taxon>Spiralia</taxon>
        <taxon>Lophotrochozoa</taxon>
        <taxon>Platyhelminthes</taxon>
        <taxon>Cestoda</taxon>
        <taxon>Eucestoda</taxon>
        <taxon>Diphyllobothriidea</taxon>
        <taxon>Diphyllobothriidae</taxon>
        <taxon>Schistocephalus</taxon>
    </lineage>
</organism>
<gene>
    <name evidence="2" type="ORF">TR165564</name>
</gene>
<dbReference type="AlphaFoldDB" id="A0A0X3NFP5"/>
<evidence type="ECO:0000256" key="1">
    <source>
        <dbReference type="SAM" id="MobiDB-lite"/>
    </source>
</evidence>
<evidence type="ECO:0000313" key="2">
    <source>
        <dbReference type="EMBL" id="JAP38814.1"/>
    </source>
</evidence>
<dbReference type="EMBL" id="GEEE01024411">
    <property type="protein sequence ID" value="JAP38814.1"/>
    <property type="molecule type" value="Transcribed_RNA"/>
</dbReference>
<feature type="region of interest" description="Disordered" evidence="1">
    <location>
        <begin position="307"/>
        <end position="338"/>
    </location>
</feature>